<feature type="chain" id="PRO_5047071822" description="C-type lectin domain-containing protein" evidence="1">
    <location>
        <begin position="21"/>
        <end position="410"/>
    </location>
</feature>
<dbReference type="Pfam" id="PF19081">
    <property type="entry name" value="Ig_7"/>
    <property type="match status" value="1"/>
</dbReference>
<dbReference type="Gene3D" id="3.10.100.10">
    <property type="entry name" value="Mannose-Binding Protein A, subunit A"/>
    <property type="match status" value="1"/>
</dbReference>
<evidence type="ECO:0000259" key="2">
    <source>
        <dbReference type="PROSITE" id="PS50041"/>
    </source>
</evidence>
<evidence type="ECO:0000313" key="3">
    <source>
        <dbReference type="EMBL" id="NHM01779.1"/>
    </source>
</evidence>
<dbReference type="InterPro" id="IPR044023">
    <property type="entry name" value="Ig_7"/>
</dbReference>
<accession>A0ABX0I3L1</accession>
<organism evidence="3 4">
    <name type="scientific">Flavobacterium difficile</name>
    <dbReference type="NCBI Taxonomy" id="2709659"/>
    <lineage>
        <taxon>Bacteria</taxon>
        <taxon>Pseudomonadati</taxon>
        <taxon>Bacteroidota</taxon>
        <taxon>Flavobacteriia</taxon>
        <taxon>Flavobacteriales</taxon>
        <taxon>Flavobacteriaceae</taxon>
        <taxon>Flavobacterium</taxon>
    </lineage>
</organism>
<feature type="domain" description="C-type lectin" evidence="2">
    <location>
        <begin position="143"/>
        <end position="266"/>
    </location>
</feature>
<dbReference type="CDD" id="cd03603">
    <property type="entry name" value="CLECT_VCBS"/>
    <property type="match status" value="1"/>
</dbReference>
<name>A0ABX0I3L1_9FLAO</name>
<dbReference type="SUPFAM" id="SSF56436">
    <property type="entry name" value="C-type lectin-like"/>
    <property type="match status" value="1"/>
</dbReference>
<dbReference type="InterPro" id="IPR016187">
    <property type="entry name" value="CTDL_fold"/>
</dbReference>
<evidence type="ECO:0000313" key="4">
    <source>
        <dbReference type="Proteomes" id="UP000800984"/>
    </source>
</evidence>
<proteinExistence type="predicted"/>
<dbReference type="InterPro" id="IPR001304">
    <property type="entry name" value="C-type_lectin-like"/>
</dbReference>
<sequence length="410" mass="43829">MRPLQKIFLLLFFLTNGLSAQNVAPILTATGNQTYCPQTSLPIVTNMTIVDPDDVGIAAMYIQISSGYVLGQDVLTLTGSHPTILSSWNPTEGKLTLTGSAGNPTYTQFIAAIEAVVFSNSSPNPSGQRVFSITVGQANYLESTGHYYQYVPNVGINWTNAKNAAAASTYYGLQGYLATITSMAEVQISGVQASGAGWIGGSDADAEGVWKWVTGPEAGTIFWNGGINGTTPNFAFWNSNEPNNQGEEDYAHVTAPGVGQPGSWNDLKLNGEVNGDYQPKGYIVEYGGMPGDPVLQISTTSTITIPQITNIINNSRCGSGSLTLQASSNNGTVNWYSNPTGGTPIFSGSSFNTPFLNTTTTYYVDAFSFSCTSGNRTPVTATIREIPQLVLQHPMQFVKIQIQQFMLQPL</sequence>
<reference evidence="3 4" key="1">
    <citation type="submission" date="2020-02" db="EMBL/GenBank/DDBJ databases">
        <authorList>
            <person name="Chen W.-M."/>
        </authorList>
    </citation>
    <scope>NUCLEOTIDE SEQUENCE [LARGE SCALE GENOMIC DNA]</scope>
    <source>
        <strain evidence="3 4">KDG-16</strain>
    </source>
</reference>
<keyword evidence="4" id="KW-1185">Reference proteome</keyword>
<gene>
    <name evidence="3" type="ORF">G4D72_06615</name>
</gene>
<dbReference type="EMBL" id="JAAJBT010000003">
    <property type="protein sequence ID" value="NHM01779.1"/>
    <property type="molecule type" value="Genomic_DNA"/>
</dbReference>
<dbReference type="InterPro" id="IPR016186">
    <property type="entry name" value="C-type_lectin-like/link_sf"/>
</dbReference>
<dbReference type="InterPro" id="IPR034007">
    <property type="entry name" value="CTLD_bac"/>
</dbReference>
<keyword evidence="1" id="KW-0732">Signal</keyword>
<dbReference type="PROSITE" id="PS50041">
    <property type="entry name" value="C_TYPE_LECTIN_2"/>
    <property type="match status" value="1"/>
</dbReference>
<comment type="caution">
    <text evidence="3">The sequence shown here is derived from an EMBL/GenBank/DDBJ whole genome shotgun (WGS) entry which is preliminary data.</text>
</comment>
<dbReference type="RefSeq" id="WP_166076869.1">
    <property type="nucleotide sequence ID" value="NZ_JAAJBT010000003.1"/>
</dbReference>
<dbReference type="Proteomes" id="UP000800984">
    <property type="component" value="Unassembled WGS sequence"/>
</dbReference>
<protein>
    <recommendedName>
        <fullName evidence="2">C-type lectin domain-containing protein</fullName>
    </recommendedName>
</protein>
<evidence type="ECO:0000256" key="1">
    <source>
        <dbReference type="SAM" id="SignalP"/>
    </source>
</evidence>
<feature type="signal peptide" evidence="1">
    <location>
        <begin position="1"/>
        <end position="20"/>
    </location>
</feature>